<dbReference type="InterPro" id="IPR035433">
    <property type="entry name" value="NFU1-like"/>
</dbReference>
<dbReference type="Gene3D" id="3.30.1370.70">
    <property type="entry name" value="Scaffold protein Nfu/NifU, N-terminal domain"/>
    <property type="match status" value="1"/>
</dbReference>
<name>A0ABP9D5W1_9BACT</name>
<sequence length="203" mass="22566">MSDIKYNKEKLYPKNVTIYTEANPNPNSMKFMLSFLLIGNGDSFDFPDLPSAGKSPLATALFEKFDYIERVFLMANFITITKKESVEWMDVVPELKGFLKEFFETGGELFNEQQPEQQVIIDTDSEAVKKIKGVLDEYIKPAVESDGGAIQFHSFDEESGVVKVLLQGACSGCPSSTITLKAGIENMLKRMVPSVKEVVAEGV</sequence>
<dbReference type="InterPro" id="IPR001075">
    <property type="entry name" value="NIF_FeS_clus_asmbl_NifU_C"/>
</dbReference>
<accession>A0ABP9D5W1</accession>
<dbReference type="Gene3D" id="3.30.300.130">
    <property type="entry name" value="Fe-S cluster assembly (FSCA)"/>
    <property type="match status" value="1"/>
</dbReference>
<dbReference type="PANTHER" id="PTHR11178:SF1">
    <property type="entry name" value="NFU1 IRON-SULFUR CLUSTER SCAFFOLD HOMOLOG, MITOCHONDRIAL"/>
    <property type="match status" value="1"/>
</dbReference>
<keyword evidence="4" id="KW-1185">Reference proteome</keyword>
<comment type="caution">
    <text evidence="3">The sequence shown here is derived from an EMBL/GenBank/DDBJ whole genome shotgun (WGS) entry which is preliminary data.</text>
</comment>
<dbReference type="InterPro" id="IPR034904">
    <property type="entry name" value="FSCA_dom_sf"/>
</dbReference>
<dbReference type="Pfam" id="PF08712">
    <property type="entry name" value="Nfu_N"/>
    <property type="match status" value="1"/>
</dbReference>
<evidence type="ECO:0000313" key="3">
    <source>
        <dbReference type="EMBL" id="GAA4831244.1"/>
    </source>
</evidence>
<dbReference type="InterPro" id="IPR036498">
    <property type="entry name" value="Nfu/NifU_N_sf"/>
</dbReference>
<organism evidence="3 4">
    <name type="scientific">Algivirga pacifica</name>
    <dbReference type="NCBI Taxonomy" id="1162670"/>
    <lineage>
        <taxon>Bacteria</taxon>
        <taxon>Pseudomonadati</taxon>
        <taxon>Bacteroidota</taxon>
        <taxon>Cytophagia</taxon>
        <taxon>Cytophagales</taxon>
        <taxon>Flammeovirgaceae</taxon>
        <taxon>Algivirga</taxon>
    </lineage>
</organism>
<evidence type="ECO:0000313" key="4">
    <source>
        <dbReference type="Proteomes" id="UP001500298"/>
    </source>
</evidence>
<dbReference type="SUPFAM" id="SSF117916">
    <property type="entry name" value="Fe-S cluster assembly (FSCA) domain-like"/>
    <property type="match status" value="1"/>
</dbReference>
<proteinExistence type="inferred from homology"/>
<dbReference type="InterPro" id="IPR014824">
    <property type="entry name" value="Nfu/NifU_N"/>
</dbReference>
<dbReference type="Pfam" id="PF01106">
    <property type="entry name" value="NifU"/>
    <property type="match status" value="1"/>
</dbReference>
<dbReference type="SUPFAM" id="SSF110836">
    <property type="entry name" value="Hypothetical protein SAV1430"/>
    <property type="match status" value="1"/>
</dbReference>
<dbReference type="RefSeq" id="WP_345370702.1">
    <property type="nucleotide sequence ID" value="NZ_BAABJX010000024.1"/>
</dbReference>
<gene>
    <name evidence="3" type="ORF">GCM10023331_15620</name>
</gene>
<dbReference type="SMART" id="SM00932">
    <property type="entry name" value="Nfu_N"/>
    <property type="match status" value="1"/>
</dbReference>
<dbReference type="Proteomes" id="UP001500298">
    <property type="component" value="Unassembled WGS sequence"/>
</dbReference>
<protein>
    <recommendedName>
        <fullName evidence="2">Scaffold protein Nfu/NifU N-terminal domain-containing protein</fullName>
    </recommendedName>
</protein>
<dbReference type="PIRSF" id="PIRSF036773">
    <property type="entry name" value="HIRIP5"/>
    <property type="match status" value="1"/>
</dbReference>
<reference evidence="4" key="1">
    <citation type="journal article" date="2019" name="Int. J. Syst. Evol. Microbiol.">
        <title>The Global Catalogue of Microorganisms (GCM) 10K type strain sequencing project: providing services to taxonomists for standard genome sequencing and annotation.</title>
        <authorList>
            <consortium name="The Broad Institute Genomics Platform"/>
            <consortium name="The Broad Institute Genome Sequencing Center for Infectious Disease"/>
            <person name="Wu L."/>
            <person name="Ma J."/>
        </authorList>
    </citation>
    <scope>NUCLEOTIDE SEQUENCE [LARGE SCALE GENOMIC DNA]</scope>
    <source>
        <strain evidence="4">JCM 18326</strain>
    </source>
</reference>
<evidence type="ECO:0000256" key="1">
    <source>
        <dbReference type="ARBA" id="ARBA00006420"/>
    </source>
</evidence>
<evidence type="ECO:0000259" key="2">
    <source>
        <dbReference type="SMART" id="SM00932"/>
    </source>
</evidence>
<dbReference type="EMBL" id="BAABJX010000024">
    <property type="protein sequence ID" value="GAA4831244.1"/>
    <property type="molecule type" value="Genomic_DNA"/>
</dbReference>
<feature type="domain" description="Scaffold protein Nfu/NifU N-terminal" evidence="2">
    <location>
        <begin position="18"/>
        <end position="106"/>
    </location>
</feature>
<comment type="similarity">
    <text evidence="1">Belongs to the NifU family.</text>
</comment>
<dbReference type="PANTHER" id="PTHR11178">
    <property type="entry name" value="IRON-SULFUR CLUSTER SCAFFOLD PROTEIN NFU-RELATED"/>
    <property type="match status" value="1"/>
</dbReference>